<reference evidence="1" key="2">
    <citation type="journal article" date="2023" name="Microbiol Resour">
        <title>Decontamination and Annotation of the Draft Genome Sequence of the Oomycete Lagenidium giganteum ARSEF 373.</title>
        <authorList>
            <person name="Morgan W.R."/>
            <person name="Tartar A."/>
        </authorList>
    </citation>
    <scope>NUCLEOTIDE SEQUENCE</scope>
    <source>
        <strain evidence="1">ARSEF 373</strain>
    </source>
</reference>
<gene>
    <name evidence="1" type="ORF">N0F65_003597</name>
</gene>
<proteinExistence type="predicted"/>
<accession>A0AAV2Z130</accession>
<keyword evidence="2" id="KW-1185">Reference proteome</keyword>
<evidence type="ECO:0000313" key="1">
    <source>
        <dbReference type="EMBL" id="DBA00668.1"/>
    </source>
</evidence>
<evidence type="ECO:0000313" key="2">
    <source>
        <dbReference type="Proteomes" id="UP001146120"/>
    </source>
</evidence>
<dbReference type="Proteomes" id="UP001146120">
    <property type="component" value="Unassembled WGS sequence"/>
</dbReference>
<reference evidence="1" key="1">
    <citation type="submission" date="2022-11" db="EMBL/GenBank/DDBJ databases">
        <authorList>
            <person name="Morgan W.R."/>
            <person name="Tartar A."/>
        </authorList>
    </citation>
    <scope>NUCLEOTIDE SEQUENCE</scope>
    <source>
        <strain evidence="1">ARSEF 373</strain>
    </source>
</reference>
<name>A0AAV2Z130_9STRA</name>
<dbReference type="EMBL" id="DAKRPA010000060">
    <property type="protein sequence ID" value="DBA00668.1"/>
    <property type="molecule type" value="Genomic_DNA"/>
</dbReference>
<protein>
    <submittedName>
        <fullName evidence="1">Uncharacterized protein</fullName>
    </submittedName>
</protein>
<organism evidence="1 2">
    <name type="scientific">Lagenidium giganteum</name>
    <dbReference type="NCBI Taxonomy" id="4803"/>
    <lineage>
        <taxon>Eukaryota</taxon>
        <taxon>Sar</taxon>
        <taxon>Stramenopiles</taxon>
        <taxon>Oomycota</taxon>
        <taxon>Peronosporomycetes</taxon>
        <taxon>Pythiales</taxon>
        <taxon>Pythiaceae</taxon>
    </lineage>
</organism>
<sequence length="9" mass="947">MDLAARGLT</sequence>
<comment type="caution">
    <text evidence="1">The sequence shown here is derived from an EMBL/GenBank/DDBJ whole genome shotgun (WGS) entry which is preliminary data.</text>
</comment>